<accession>A0ABU5NE70</accession>
<keyword evidence="2" id="KW-1185">Reference proteome</keyword>
<dbReference type="Proteomes" id="UP001291687">
    <property type="component" value="Unassembled WGS sequence"/>
</dbReference>
<protein>
    <submittedName>
        <fullName evidence="1">Uncharacterized protein</fullName>
    </submittedName>
</protein>
<sequence length="181" mass="21026">MLNIPDDKYILELDNINKYSMSITSLYESLSNNTQVKKDHERIRVLLAYYFSLPPEEVSFSKFKKILDSTKLPRIIQNLGNEKSFTHARDKYLPVCHLILADAACDLKNSFIKYVTDNLTVASYFRKKLLAMSSKHATPKHLFLPEGFISIPKEFDLYVSEISEDLKKHWDMCGKKLFNPL</sequence>
<evidence type="ECO:0000313" key="1">
    <source>
        <dbReference type="EMBL" id="MEA0971476.1"/>
    </source>
</evidence>
<dbReference type="EMBL" id="JARJFB010000146">
    <property type="protein sequence ID" value="MEA0971476.1"/>
    <property type="molecule type" value="Genomic_DNA"/>
</dbReference>
<organism evidence="1 2">
    <name type="scientific">Candidatus Megaera venefica</name>
    <dbReference type="NCBI Taxonomy" id="2055910"/>
    <lineage>
        <taxon>Bacteria</taxon>
        <taxon>Pseudomonadati</taxon>
        <taxon>Pseudomonadota</taxon>
        <taxon>Alphaproteobacteria</taxon>
        <taxon>Rickettsiales</taxon>
        <taxon>Rickettsiaceae</taxon>
        <taxon>Candidatus Megaera</taxon>
    </lineage>
</organism>
<evidence type="ECO:0000313" key="2">
    <source>
        <dbReference type="Proteomes" id="UP001291687"/>
    </source>
</evidence>
<comment type="caution">
    <text evidence="1">The sequence shown here is derived from an EMBL/GenBank/DDBJ whole genome shotgun (WGS) entry which is preliminary data.</text>
</comment>
<proteinExistence type="predicted"/>
<gene>
    <name evidence="1" type="ORF">Megvenef_01455</name>
</gene>
<reference evidence="1 2" key="1">
    <citation type="submission" date="2023-03" db="EMBL/GenBank/DDBJ databases">
        <title>Host association and intracellularity evolved multiple times independently in the Rickettsiales.</title>
        <authorList>
            <person name="Castelli M."/>
            <person name="Nardi T."/>
            <person name="Gammuto L."/>
            <person name="Bellinzona G."/>
            <person name="Sabaneyeva E."/>
            <person name="Potekhin A."/>
            <person name="Serra V."/>
            <person name="Petroni G."/>
            <person name="Sassera D."/>
        </authorList>
    </citation>
    <scope>NUCLEOTIDE SEQUENCE [LARGE SCALE GENOMIC DNA]</scope>
    <source>
        <strain evidence="1 2">Sr 2-6</strain>
    </source>
</reference>
<name>A0ABU5NE70_9RICK</name>